<feature type="transmembrane region" description="Helical" evidence="13">
    <location>
        <begin position="137"/>
        <end position="157"/>
    </location>
</feature>
<evidence type="ECO:0000259" key="14">
    <source>
        <dbReference type="Pfam" id="PF09924"/>
    </source>
</evidence>
<keyword evidence="9 13" id="KW-0443">Lipid metabolism</keyword>
<feature type="transmembrane region" description="Helical" evidence="13">
    <location>
        <begin position="55"/>
        <end position="75"/>
    </location>
</feature>
<feature type="transmembrane region" description="Helical" evidence="13">
    <location>
        <begin position="397"/>
        <end position="414"/>
    </location>
</feature>
<dbReference type="GO" id="GO:0055091">
    <property type="term" value="P:phospholipid homeostasis"/>
    <property type="evidence" value="ECO:0007669"/>
    <property type="project" value="TreeGrafter"/>
</dbReference>
<keyword evidence="6 13" id="KW-0808">Transferase</keyword>
<comment type="function">
    <text evidence="13">Catalyzes the transfer of a lysyl group from L-lysyl-tRNA(Lys) to membrane-bound phosphatidylglycerol (PG), which produces lysylphosphatidylglycerol (LPG), a major component of the bacterial membrane with a positive net charge. LPG synthesis contributes to bacterial virulence as it is involved in the resistance mechanism against cationic antimicrobial peptides (CAMP) produces by the host's immune system (defensins, cathelicidins) and by the competing microorganisms.</text>
</comment>
<dbReference type="Pfam" id="PF03706">
    <property type="entry name" value="LPG_synthase_TM"/>
    <property type="match status" value="1"/>
</dbReference>
<dbReference type="Pfam" id="PF09924">
    <property type="entry name" value="LPG_synthase_C"/>
    <property type="match status" value="1"/>
</dbReference>
<evidence type="ECO:0000256" key="10">
    <source>
        <dbReference type="ARBA" id="ARBA00023136"/>
    </source>
</evidence>
<dbReference type="InterPro" id="IPR051211">
    <property type="entry name" value="PG_lysyltransferase"/>
</dbReference>
<feature type="transmembrane region" description="Helical" evidence="13">
    <location>
        <begin position="14"/>
        <end position="34"/>
    </location>
</feature>
<organism evidence="15 16">
    <name type="scientific">Macrococcus hajekii</name>
    <dbReference type="NCBI Taxonomy" id="198482"/>
    <lineage>
        <taxon>Bacteria</taxon>
        <taxon>Bacillati</taxon>
        <taxon>Bacillota</taxon>
        <taxon>Bacilli</taxon>
        <taxon>Bacillales</taxon>
        <taxon>Staphylococcaceae</taxon>
        <taxon>Macrococcus</taxon>
    </lineage>
</organism>
<dbReference type="GO" id="GO:0050071">
    <property type="term" value="F:phosphatidylglycerol lysyltransferase activity"/>
    <property type="evidence" value="ECO:0007669"/>
    <property type="project" value="UniProtKB-EC"/>
</dbReference>
<accession>A0A4V3BED3</accession>
<dbReference type="InterPro" id="IPR024320">
    <property type="entry name" value="LPG_synthase_C"/>
</dbReference>
<dbReference type="GO" id="GO:0005886">
    <property type="term" value="C:plasma membrane"/>
    <property type="evidence" value="ECO:0007669"/>
    <property type="project" value="UniProtKB-SubCell"/>
</dbReference>
<evidence type="ECO:0000256" key="12">
    <source>
        <dbReference type="ARBA" id="ARBA00047540"/>
    </source>
</evidence>
<dbReference type="NCBIfam" id="TIGR00374">
    <property type="entry name" value="flippase-like domain"/>
    <property type="match status" value="1"/>
</dbReference>
<dbReference type="EMBL" id="SCWE01000001">
    <property type="protein sequence ID" value="TDM03295.1"/>
    <property type="molecule type" value="Genomic_DNA"/>
</dbReference>
<dbReference type="GO" id="GO:0006629">
    <property type="term" value="P:lipid metabolic process"/>
    <property type="evidence" value="ECO:0007669"/>
    <property type="project" value="UniProtKB-KW"/>
</dbReference>
<evidence type="ECO:0000313" key="16">
    <source>
        <dbReference type="Proteomes" id="UP000295328"/>
    </source>
</evidence>
<evidence type="ECO:0000256" key="4">
    <source>
        <dbReference type="ARBA" id="ARBA00021546"/>
    </source>
</evidence>
<dbReference type="NCBIfam" id="NF033480">
    <property type="entry name" value="bifunc_MprF"/>
    <property type="match status" value="1"/>
</dbReference>
<evidence type="ECO:0000256" key="2">
    <source>
        <dbReference type="ARBA" id="ARBA00008627"/>
    </source>
</evidence>
<feature type="transmembrane region" description="Helical" evidence="13">
    <location>
        <begin position="273"/>
        <end position="296"/>
    </location>
</feature>
<feature type="transmembrane region" description="Helical" evidence="13">
    <location>
        <begin position="223"/>
        <end position="243"/>
    </location>
</feature>
<dbReference type="OrthoDB" id="145485at2"/>
<feature type="transmembrane region" description="Helical" evidence="13">
    <location>
        <begin position="250"/>
        <end position="267"/>
    </location>
</feature>
<dbReference type="PANTHER" id="PTHR34697:SF2">
    <property type="entry name" value="PHOSPHATIDYLGLYCEROL LYSYLTRANSFERASE"/>
    <property type="match status" value="1"/>
</dbReference>
<dbReference type="GO" id="GO:0046677">
    <property type="term" value="P:response to antibiotic"/>
    <property type="evidence" value="ECO:0007669"/>
    <property type="project" value="UniProtKB-KW"/>
</dbReference>
<protein>
    <recommendedName>
        <fullName evidence="4 13">Phosphatidylglycerol lysyltransferase</fullName>
        <ecNumber evidence="3 13">2.3.2.3</ecNumber>
    </recommendedName>
    <alternativeName>
        <fullName evidence="13">Lysylphosphatidylglycerol synthase</fullName>
    </alternativeName>
</protein>
<feature type="transmembrane region" description="Helical" evidence="13">
    <location>
        <begin position="163"/>
        <end position="182"/>
    </location>
</feature>
<sequence length="841" mass="96649">MYLQKRRCTMNSRFFPYLKTLLMVLFFSAAMVILSRELAHVNYKETIKLFRAIPTLNFILLILTGLLTVLSLSLYDYVLTRHLNVNISIRRLIPTSFITNALNNILGLGGLFGAGLRVFQYQPRTDPKEPLKRGISLLLLSTISGLSVLCYIAYSIIDIKAIPYGNWIVLFACIYAPAFLIFSIMKPIKKNMRFLGVNFTLVSMVDWLAVIILFYFILHELNISISFTVLAGLFIIASLSGIVSMVPGGLGAFDLVMLTGLQTVGISEEKSLLALLLYRTIYYFFPLLVALFMAVFEYRETARHYIEDNKILSSAAMTGSFIRSLQKESPYQFSSMIAALLTILTSLVYYFNHFLIVYDAIAEKSYTYYSVIIIFHVAASLILLVNSNGVMHGTKRATMLSILSTFTLLITTFLSYGTIISYSWLTTMLVMLVYRYRRATTVKRSLTPLKLLISTGLIITLLLVNHWVTVDMLEIYPHKVTHFDQQLIGQLMWLVLLIFVVLSGAITYYYARKYNSMINQPISYEEIDDIIRSHGGSYVSHLAFTGDKQFFLNDERDAFLMFHKTNNACIVMGDPVGNDEHFETLLNDFYDKAFFVGNDIIFYQVQSKHLPLYHQFGNHFFKIGEEALIPLADFTISGKKQRAFRATMNKLDKEGYTFDIIDPPYSDELIESLKEVSDKWLDGKQEMHFSVGSFTRDYLERAPIAVLRDKDNHIIAFSTLMPTHYNSTLSVDLIRWLPELDIPAMDALYLNMLLYSQSQGYTYFNMGMATLSNVGHNRYGYARERVAGHVFTHFNNLYSFQGLRKYKQKFNPEWTERYVVYRTYTSLIWNLIRIGKTINHK</sequence>
<evidence type="ECO:0000256" key="8">
    <source>
        <dbReference type="ARBA" id="ARBA00022989"/>
    </source>
</evidence>
<dbReference type="Proteomes" id="UP000295328">
    <property type="component" value="Unassembled WGS sequence"/>
</dbReference>
<gene>
    <name evidence="13 15" type="primary">mprF</name>
    <name evidence="15" type="ORF">ERX37_04200</name>
</gene>
<evidence type="ECO:0000313" key="15">
    <source>
        <dbReference type="EMBL" id="TDM03295.1"/>
    </source>
</evidence>
<comment type="caution">
    <text evidence="15">The sequence shown here is derived from an EMBL/GenBank/DDBJ whole genome shotgun (WGS) entry which is preliminary data.</text>
</comment>
<evidence type="ECO:0000256" key="3">
    <source>
        <dbReference type="ARBA" id="ARBA00012014"/>
    </source>
</evidence>
<keyword evidence="11 13" id="KW-0046">Antibiotic resistance</keyword>
<evidence type="ECO:0000256" key="1">
    <source>
        <dbReference type="ARBA" id="ARBA00004651"/>
    </source>
</evidence>
<feature type="transmembrane region" description="Helical" evidence="13">
    <location>
        <begin position="449"/>
        <end position="468"/>
    </location>
</feature>
<dbReference type="EC" id="2.3.2.3" evidence="3 13"/>
<keyword evidence="10 13" id="KW-0472">Membrane</keyword>
<reference evidence="15 16" key="1">
    <citation type="submission" date="2019-01" db="EMBL/GenBank/DDBJ databases">
        <title>Draft genome sequences of the type strains of six Macrococcus species.</title>
        <authorList>
            <person name="Mazhar S."/>
            <person name="Altermann E."/>
            <person name="Hill C."/>
            <person name="Mcauliffe O."/>
        </authorList>
    </citation>
    <scope>NUCLEOTIDE SEQUENCE [LARGE SCALE GENOMIC DNA]</scope>
    <source>
        <strain evidence="15 16">CCM4809</strain>
    </source>
</reference>
<comment type="catalytic activity">
    <reaction evidence="12 13">
        <text>L-lysyl-tRNA(Lys) + a 1,2-diacyl-sn-glycero-3-phospho-(1'-sn-glycerol) = a 1,2-diacyl-sn-glycero-3-phospho-1'-(3'-O-L-lysyl)-sn-glycerol + tRNA(Lys)</text>
        <dbReference type="Rhea" id="RHEA:10668"/>
        <dbReference type="Rhea" id="RHEA-COMP:9696"/>
        <dbReference type="Rhea" id="RHEA-COMP:9697"/>
        <dbReference type="ChEBI" id="CHEBI:64716"/>
        <dbReference type="ChEBI" id="CHEBI:75792"/>
        <dbReference type="ChEBI" id="CHEBI:78442"/>
        <dbReference type="ChEBI" id="CHEBI:78529"/>
        <dbReference type="EC" id="2.3.2.3"/>
    </reaction>
</comment>
<dbReference type="AlphaFoldDB" id="A0A4V3BED3"/>
<feature type="transmembrane region" description="Helical" evidence="13">
    <location>
        <begin position="488"/>
        <end position="511"/>
    </location>
</feature>
<feature type="transmembrane region" description="Helical" evidence="13">
    <location>
        <begin position="366"/>
        <end position="385"/>
    </location>
</feature>
<keyword evidence="7 13" id="KW-0812">Transmembrane</keyword>
<evidence type="ECO:0000256" key="13">
    <source>
        <dbReference type="RuleBase" id="RU363042"/>
    </source>
</evidence>
<evidence type="ECO:0000256" key="6">
    <source>
        <dbReference type="ARBA" id="ARBA00022679"/>
    </source>
</evidence>
<feature type="transmembrane region" description="Helical" evidence="13">
    <location>
        <begin position="333"/>
        <end position="351"/>
    </location>
</feature>
<feature type="transmembrane region" description="Helical" evidence="13">
    <location>
        <begin position="194"/>
        <end position="217"/>
    </location>
</feature>
<dbReference type="SUPFAM" id="SSF55729">
    <property type="entry name" value="Acyl-CoA N-acyltransferases (Nat)"/>
    <property type="match status" value="1"/>
</dbReference>
<dbReference type="InterPro" id="IPR016181">
    <property type="entry name" value="Acyl_CoA_acyltransferase"/>
</dbReference>
<comment type="similarity">
    <text evidence="2 13">Belongs to the LPG synthase family.</text>
</comment>
<evidence type="ECO:0000256" key="5">
    <source>
        <dbReference type="ARBA" id="ARBA00022475"/>
    </source>
</evidence>
<keyword evidence="16" id="KW-1185">Reference proteome</keyword>
<dbReference type="PANTHER" id="PTHR34697">
    <property type="entry name" value="PHOSPHATIDYLGLYCEROL LYSYLTRANSFERASE"/>
    <property type="match status" value="1"/>
</dbReference>
<comment type="subcellular location">
    <subcellularLocation>
        <location evidence="1 13">Cell membrane</location>
        <topology evidence="1 13">Multi-pass membrane protein</topology>
    </subcellularLocation>
</comment>
<proteinExistence type="inferred from homology"/>
<dbReference type="InterPro" id="IPR022791">
    <property type="entry name" value="L-PG_synthase/AglD"/>
</dbReference>
<keyword evidence="8 13" id="KW-1133">Transmembrane helix</keyword>
<name>A0A4V3BED3_9STAP</name>
<evidence type="ECO:0000256" key="7">
    <source>
        <dbReference type="ARBA" id="ARBA00022692"/>
    </source>
</evidence>
<feature type="domain" description="Phosphatidylglycerol lysyltransferase C-terminal" evidence="14">
    <location>
        <begin position="531"/>
        <end position="821"/>
    </location>
</feature>
<keyword evidence="5" id="KW-1003">Cell membrane</keyword>
<evidence type="ECO:0000256" key="9">
    <source>
        <dbReference type="ARBA" id="ARBA00023098"/>
    </source>
</evidence>
<feature type="transmembrane region" description="Helical" evidence="13">
    <location>
        <begin position="95"/>
        <end position="116"/>
    </location>
</feature>
<evidence type="ECO:0000256" key="11">
    <source>
        <dbReference type="ARBA" id="ARBA00023251"/>
    </source>
</evidence>